<organism evidence="1 2">
    <name type="scientific">Aquarana catesbeiana</name>
    <name type="common">American bullfrog</name>
    <name type="synonym">Rana catesbeiana</name>
    <dbReference type="NCBI Taxonomy" id="8400"/>
    <lineage>
        <taxon>Eukaryota</taxon>
        <taxon>Metazoa</taxon>
        <taxon>Chordata</taxon>
        <taxon>Craniata</taxon>
        <taxon>Vertebrata</taxon>
        <taxon>Euteleostomi</taxon>
        <taxon>Amphibia</taxon>
        <taxon>Batrachia</taxon>
        <taxon>Anura</taxon>
        <taxon>Neobatrachia</taxon>
        <taxon>Ranoidea</taxon>
        <taxon>Ranidae</taxon>
        <taxon>Aquarana</taxon>
    </lineage>
</organism>
<evidence type="ECO:0000313" key="2">
    <source>
        <dbReference type="Proteomes" id="UP000228934"/>
    </source>
</evidence>
<name>A0A2G9S9P4_AQUCT</name>
<feature type="non-terminal residue" evidence="1">
    <location>
        <position position="151"/>
    </location>
</feature>
<accession>A0A2G9S9P4</accession>
<dbReference type="AlphaFoldDB" id="A0A2G9S9P4"/>
<evidence type="ECO:0000313" key="1">
    <source>
        <dbReference type="EMBL" id="PIO36804.1"/>
    </source>
</evidence>
<keyword evidence="2" id="KW-1185">Reference proteome</keyword>
<sequence length="151" mass="16869">MKLHTAQAPPSLSLAILAPARTGSGSVPMNSVWGAVPFMEMAITYPLITNISPLVEPVNTHWFRITVVRKEAKAPLELSCRMSSVAIMALYGEELYFDEEKIEIVKRGEANSIQYELIRKGMYLILKSVNGLFIIWDTKATVHVKLSSDFK</sequence>
<dbReference type="EMBL" id="KV926109">
    <property type="protein sequence ID" value="PIO36804.1"/>
    <property type="molecule type" value="Genomic_DNA"/>
</dbReference>
<dbReference type="Proteomes" id="UP000228934">
    <property type="component" value="Unassembled WGS sequence"/>
</dbReference>
<proteinExistence type="predicted"/>
<reference evidence="2" key="1">
    <citation type="journal article" date="2017" name="Nat. Commun.">
        <title>The North American bullfrog draft genome provides insight into hormonal regulation of long noncoding RNA.</title>
        <authorList>
            <person name="Hammond S.A."/>
            <person name="Warren R.L."/>
            <person name="Vandervalk B.P."/>
            <person name="Kucuk E."/>
            <person name="Khan H."/>
            <person name="Gibb E.A."/>
            <person name="Pandoh P."/>
            <person name="Kirk H."/>
            <person name="Zhao Y."/>
            <person name="Jones M."/>
            <person name="Mungall A.J."/>
            <person name="Coope R."/>
            <person name="Pleasance S."/>
            <person name="Moore R.A."/>
            <person name="Holt R.A."/>
            <person name="Round J.M."/>
            <person name="Ohora S."/>
            <person name="Walle B.V."/>
            <person name="Veldhoen N."/>
            <person name="Helbing C.C."/>
            <person name="Birol I."/>
        </authorList>
    </citation>
    <scope>NUCLEOTIDE SEQUENCE [LARGE SCALE GENOMIC DNA]</scope>
</reference>
<protein>
    <submittedName>
        <fullName evidence="1">Uncharacterized protein</fullName>
    </submittedName>
</protein>
<gene>
    <name evidence="1" type="ORF">AB205_0188030</name>
</gene>